<name>A0A6C0EB18_9ZZZZ</name>
<dbReference type="AlphaFoldDB" id="A0A6C0EB18"/>
<sequence>MSYKRTIAFIKFFAYLIVTFIFPVVVASTYFNIIKDIEFKNDCHNSTVSAKTIYLAIMYSLCINILFMPVFVIIIFLEKRESQCAKFFSGLYFFPIIIQFCFTIHALTTVNCEYTIEDLNKMLLIRIILSFITSVTSFLSHMLYSLGCYDKWHYDMLHFNSAEANEFVYGMFESDIENNNDEYLR</sequence>
<keyword evidence="1" id="KW-1133">Transmembrane helix</keyword>
<protein>
    <submittedName>
        <fullName evidence="2">Uncharacterized protein</fullName>
    </submittedName>
</protein>
<evidence type="ECO:0000313" key="2">
    <source>
        <dbReference type="EMBL" id="QHT26284.1"/>
    </source>
</evidence>
<keyword evidence="1" id="KW-0812">Transmembrane</keyword>
<accession>A0A6C0EB18</accession>
<reference evidence="2" key="1">
    <citation type="journal article" date="2020" name="Nature">
        <title>Giant virus diversity and host interactions through global metagenomics.</title>
        <authorList>
            <person name="Schulz F."/>
            <person name="Roux S."/>
            <person name="Paez-Espino D."/>
            <person name="Jungbluth S."/>
            <person name="Walsh D.A."/>
            <person name="Denef V.J."/>
            <person name="McMahon K.D."/>
            <person name="Konstantinidis K.T."/>
            <person name="Eloe-Fadrosh E.A."/>
            <person name="Kyrpides N.C."/>
            <person name="Woyke T."/>
        </authorList>
    </citation>
    <scope>NUCLEOTIDE SEQUENCE</scope>
    <source>
        <strain evidence="2">GVMAG-M-3300023179-27</strain>
    </source>
</reference>
<evidence type="ECO:0000256" key="1">
    <source>
        <dbReference type="SAM" id="Phobius"/>
    </source>
</evidence>
<keyword evidence="1" id="KW-0472">Membrane</keyword>
<dbReference type="EMBL" id="MN739783">
    <property type="protein sequence ID" value="QHT26284.1"/>
    <property type="molecule type" value="Genomic_DNA"/>
</dbReference>
<feature type="transmembrane region" description="Helical" evidence="1">
    <location>
        <begin position="12"/>
        <end position="33"/>
    </location>
</feature>
<proteinExistence type="predicted"/>
<feature type="transmembrane region" description="Helical" evidence="1">
    <location>
        <begin position="53"/>
        <end position="77"/>
    </location>
</feature>
<organism evidence="2">
    <name type="scientific">viral metagenome</name>
    <dbReference type="NCBI Taxonomy" id="1070528"/>
    <lineage>
        <taxon>unclassified sequences</taxon>
        <taxon>metagenomes</taxon>
        <taxon>organismal metagenomes</taxon>
    </lineage>
</organism>
<feature type="transmembrane region" description="Helical" evidence="1">
    <location>
        <begin position="89"/>
        <end position="108"/>
    </location>
</feature>
<feature type="transmembrane region" description="Helical" evidence="1">
    <location>
        <begin position="123"/>
        <end position="144"/>
    </location>
</feature>